<dbReference type="OrthoDB" id="6630163at2759"/>
<comment type="caution">
    <text evidence="2">The sequence shown here is derived from an EMBL/GenBank/DDBJ whole genome shotgun (WGS) entry which is preliminary data.</text>
</comment>
<evidence type="ECO:0000313" key="3">
    <source>
        <dbReference type="Proteomes" id="UP000478052"/>
    </source>
</evidence>
<feature type="compositionally biased region" description="Acidic residues" evidence="1">
    <location>
        <begin position="99"/>
        <end position="109"/>
    </location>
</feature>
<dbReference type="EMBL" id="VUJU01006428">
    <property type="protein sequence ID" value="KAF0748559.1"/>
    <property type="molecule type" value="Genomic_DNA"/>
</dbReference>
<feature type="region of interest" description="Disordered" evidence="1">
    <location>
        <begin position="81"/>
        <end position="115"/>
    </location>
</feature>
<organism evidence="2 3">
    <name type="scientific">Aphis craccivora</name>
    <name type="common">Cowpea aphid</name>
    <dbReference type="NCBI Taxonomy" id="307492"/>
    <lineage>
        <taxon>Eukaryota</taxon>
        <taxon>Metazoa</taxon>
        <taxon>Ecdysozoa</taxon>
        <taxon>Arthropoda</taxon>
        <taxon>Hexapoda</taxon>
        <taxon>Insecta</taxon>
        <taxon>Pterygota</taxon>
        <taxon>Neoptera</taxon>
        <taxon>Paraneoptera</taxon>
        <taxon>Hemiptera</taxon>
        <taxon>Sternorrhyncha</taxon>
        <taxon>Aphidomorpha</taxon>
        <taxon>Aphidoidea</taxon>
        <taxon>Aphididae</taxon>
        <taxon>Aphidini</taxon>
        <taxon>Aphis</taxon>
        <taxon>Aphis</taxon>
    </lineage>
</organism>
<proteinExistence type="predicted"/>
<dbReference type="Proteomes" id="UP000478052">
    <property type="component" value="Unassembled WGS sequence"/>
</dbReference>
<accession>A0A6G0Y3Z6</accession>
<evidence type="ECO:0000256" key="1">
    <source>
        <dbReference type="SAM" id="MobiDB-lite"/>
    </source>
</evidence>
<dbReference type="AlphaFoldDB" id="A0A6G0Y3Z6"/>
<name>A0A6G0Y3Z6_APHCR</name>
<protein>
    <submittedName>
        <fullName evidence="2">DUF4806 domain-containing protein</fullName>
    </submittedName>
</protein>
<evidence type="ECO:0000313" key="2">
    <source>
        <dbReference type="EMBL" id="KAF0748559.1"/>
    </source>
</evidence>
<keyword evidence="3" id="KW-1185">Reference proteome</keyword>
<gene>
    <name evidence="2" type="ORF">FWK35_00020990</name>
</gene>
<reference evidence="2 3" key="1">
    <citation type="submission" date="2019-08" db="EMBL/GenBank/DDBJ databases">
        <title>Whole genome of Aphis craccivora.</title>
        <authorList>
            <person name="Voronova N.V."/>
            <person name="Shulinski R.S."/>
            <person name="Bandarenka Y.V."/>
            <person name="Zhorov D.G."/>
            <person name="Warner D."/>
        </authorList>
    </citation>
    <scope>NUCLEOTIDE SEQUENCE [LARGE SCALE GENOMIC DNA]</scope>
    <source>
        <strain evidence="2">180601</strain>
        <tissue evidence="2">Whole Body</tissue>
    </source>
</reference>
<sequence length="415" mass="47398">MWTIVCFEEENCVEVVPNYWFKNGCCAWPKKSIKNPKKYVVRRTEPNEVEFDYFKGRPISQNIASLHDARARLIMAQETSELSTYEEDKSTPISSNEGNNDDSSYDDSDLDKSYIPEKNSKHLNAGQTNYQSLGCPPSKVKRTLFEKFNNSIEESECLSSPINRNKKSSVTKNLSQFQDKPSILVDNDILEAKSSENSYKTSAIYNTSASPFKVSSPENHQIFTPTILWKQSLQKTHIKHQLYIIHLQSASPFKVSSPENHQIFTPTVPKEILAFSAAGNKNLLKKILGVVLKIRYDVEAVAQRQNELEKIMLNQNQWKDGQTLFEDQVDEFEFCVPITNEASLNDFEQKLATSQSFKSNVVNGLRRLSRKTLASTVRQMLHAVRKIKEFINCTNTEIESPIKIYIAGAAFRKKK</sequence>